<feature type="transmembrane region" description="Helical" evidence="1">
    <location>
        <begin position="259"/>
        <end position="279"/>
    </location>
</feature>
<dbReference type="Proteomes" id="UP001595921">
    <property type="component" value="Unassembled WGS sequence"/>
</dbReference>
<reference evidence="2 3" key="1">
    <citation type="journal article" date="2019" name="Int. J. Syst. Evol. Microbiol.">
        <title>The Global Catalogue of Microorganisms (GCM) 10K type strain sequencing project: providing services to taxonomists for standard genome sequencing and annotation.</title>
        <authorList>
            <consortium name="The Broad Institute Genomics Platform"/>
            <consortium name="The Broad Institute Genome Sequencing Center for Infectious Disease"/>
            <person name="Wu L."/>
            <person name="Ma J."/>
        </authorList>
    </citation>
    <scope>NUCLEOTIDE SEQUENCE [LARGE SCALE GENOMIC DNA]</scope>
    <source>
        <strain evidence="2 3">CGMCC 1.12553</strain>
    </source>
</reference>
<keyword evidence="1" id="KW-0472">Membrane</keyword>
<organism evidence="2 3">
    <name type="scientific">Halobium salinum</name>
    <dbReference type="NCBI Taxonomy" id="1364940"/>
    <lineage>
        <taxon>Archaea</taxon>
        <taxon>Methanobacteriati</taxon>
        <taxon>Methanobacteriota</taxon>
        <taxon>Stenosarchaea group</taxon>
        <taxon>Halobacteria</taxon>
        <taxon>Halobacteriales</taxon>
        <taxon>Haloferacaceae</taxon>
        <taxon>Halobium</taxon>
    </lineage>
</organism>
<feature type="transmembrane region" description="Helical" evidence="1">
    <location>
        <begin position="234"/>
        <end position="253"/>
    </location>
</feature>
<dbReference type="RefSeq" id="WP_267621697.1">
    <property type="nucleotide sequence ID" value="NZ_JAODIW010000006.1"/>
</dbReference>
<keyword evidence="1" id="KW-1133">Transmembrane helix</keyword>
<evidence type="ECO:0000256" key="1">
    <source>
        <dbReference type="SAM" id="Phobius"/>
    </source>
</evidence>
<protein>
    <submittedName>
        <fullName evidence="2">Polymer-forming cytoskeletal protein</fullName>
    </submittedName>
</protein>
<gene>
    <name evidence="2" type="ORF">ACFO0N_16270</name>
</gene>
<evidence type="ECO:0000313" key="2">
    <source>
        <dbReference type="EMBL" id="MFC4359499.1"/>
    </source>
</evidence>
<sequence>MTVSTEIIPLLVVVLLLLSASGGDVERMEVVFEGTHPVTAVDDALVVGGGEVTVPAGTTVEGQLYVIGGALVVDGRVRGDVTVLSGTASVTDGAVVTGRLDAVAGGATVADGATVGDLRRVEPTPAGRSPAVRYGFLAAQALALAALTAWLSRRRPRALATVGDSVVNHGLVSGVVGLLAGATLLVLFVYMAFTLILLPVSVLGLAGLVVVLGYSFAVYGYLLGRRLPVERVDAASALGAAVFLLALELLGTVPVLGALVQFALVGVGFGAVLLTYFGLHEFEPARIPE</sequence>
<comment type="caution">
    <text evidence="2">The sequence shown here is derived from an EMBL/GenBank/DDBJ whole genome shotgun (WGS) entry which is preliminary data.</text>
</comment>
<feature type="transmembrane region" description="Helical" evidence="1">
    <location>
        <begin position="202"/>
        <end position="222"/>
    </location>
</feature>
<keyword evidence="1" id="KW-0812">Transmembrane</keyword>
<proteinExistence type="predicted"/>
<dbReference type="EMBL" id="JBHSDS010000008">
    <property type="protein sequence ID" value="MFC4359499.1"/>
    <property type="molecule type" value="Genomic_DNA"/>
</dbReference>
<feature type="transmembrane region" description="Helical" evidence="1">
    <location>
        <begin position="171"/>
        <end position="196"/>
    </location>
</feature>
<keyword evidence="3" id="KW-1185">Reference proteome</keyword>
<name>A0ABD5PF73_9EURY</name>
<accession>A0ABD5PF73</accession>
<dbReference type="AlphaFoldDB" id="A0ABD5PF73"/>
<evidence type="ECO:0000313" key="3">
    <source>
        <dbReference type="Proteomes" id="UP001595921"/>
    </source>
</evidence>
<feature type="transmembrane region" description="Helical" evidence="1">
    <location>
        <begin position="131"/>
        <end position="151"/>
    </location>
</feature>